<feature type="transmembrane region" description="Helical" evidence="2">
    <location>
        <begin position="136"/>
        <end position="156"/>
    </location>
</feature>
<dbReference type="Proteomes" id="UP000663827">
    <property type="component" value="Unassembled WGS sequence"/>
</dbReference>
<keyword evidence="2" id="KW-1133">Transmembrane helix</keyword>
<evidence type="ECO:0000256" key="1">
    <source>
        <dbReference type="SAM" id="MobiDB-lite"/>
    </source>
</evidence>
<feature type="compositionally biased region" description="Low complexity" evidence="1">
    <location>
        <begin position="11"/>
        <end position="25"/>
    </location>
</feature>
<evidence type="ECO:0000313" key="4">
    <source>
        <dbReference type="Proteomes" id="UP000663827"/>
    </source>
</evidence>
<name>A0A8H3DX85_9AGAM</name>
<keyword evidence="2" id="KW-0812">Transmembrane</keyword>
<evidence type="ECO:0000313" key="3">
    <source>
        <dbReference type="EMBL" id="CAE7137180.1"/>
    </source>
</evidence>
<dbReference type="Pfam" id="PF10067">
    <property type="entry name" value="DUF2306"/>
    <property type="match status" value="1"/>
</dbReference>
<accession>A0A8H3DX85</accession>
<protein>
    <submittedName>
        <fullName evidence="3">Uncharacterized protein</fullName>
    </submittedName>
</protein>
<evidence type="ECO:0000256" key="2">
    <source>
        <dbReference type="SAM" id="Phobius"/>
    </source>
</evidence>
<feature type="region of interest" description="Disordered" evidence="1">
    <location>
        <begin position="1"/>
        <end position="32"/>
    </location>
</feature>
<feature type="transmembrane region" description="Helical" evidence="2">
    <location>
        <begin position="398"/>
        <end position="415"/>
    </location>
</feature>
<sequence length="705" mass="78351">MSDSNPHKESAYPSSPLSDMSSTSPRYQPPLGYGSSYDPYTSHQALNTMSAAGNRPKEAYQQPKYTYTTGVSAYRRPWWMLGFERKTTVGLFIFFGGAILGFSLSRTPMLSFSRLLQLTTPGEGFWYEQAPFKANVIIHIWTSLPASFFSVFLFLPFTWNRWPKFHGIFGYILSLLLVISLVCGGILGRRGQGGDLNMQSAVYILASASGYSIVMGCLAAKRGAIDAHREYMLRAWFYNGAFVTTRVTALLAAQVITSVNGYYSLWKCAEVGYVLKSTDALVRAFPECGTALARQEPTWVHVGVHSSWNEGRLGRGSATRASFGMALWVAMILHFVGIELYVSVEASSANDMTYGSQELDQEYGDPRGKSNSIVDNPGELDYSPQRPWWMLGFEKRSSFGLFVFFGGAMMGYSLAKSPTMSFKELLKTFFPGEGYWFEQTFWKINLMIHIFTSIRKHSVPKFSTTLTRRHYPPAASLFSVFCFLPITWKRWPRLHGILGYTVSLLLAISCICAAIAGRRGQGGDLNTQSAFYILASGAGGAVVLGCAAARRGEFDAHREWMIRAWFYNGALVTTKITALLSAQVITAINTYYSIWMCSEIGYVLKSADALAQAFPQCAVSQALSNPDSVYVAVHASWKEGQLGQGSAIRASYGMALWVAMILHEVGIELYLRLTLSEAKELRELSAQRGIALEQTELQTFRKLTR</sequence>
<comment type="caution">
    <text evidence="3">The sequence shown here is derived from an EMBL/GenBank/DDBJ whole genome shotgun (WGS) entry which is preliminary data.</text>
</comment>
<organism evidence="3 4">
    <name type="scientific">Rhizoctonia solani</name>
    <dbReference type="NCBI Taxonomy" id="456999"/>
    <lineage>
        <taxon>Eukaryota</taxon>
        <taxon>Fungi</taxon>
        <taxon>Dikarya</taxon>
        <taxon>Basidiomycota</taxon>
        <taxon>Agaricomycotina</taxon>
        <taxon>Agaricomycetes</taxon>
        <taxon>Cantharellales</taxon>
        <taxon>Ceratobasidiaceae</taxon>
        <taxon>Rhizoctonia</taxon>
    </lineage>
</organism>
<feature type="transmembrane region" description="Helical" evidence="2">
    <location>
        <begin position="168"/>
        <end position="188"/>
    </location>
</feature>
<proteinExistence type="predicted"/>
<dbReference type="AlphaFoldDB" id="A0A8H3DX85"/>
<keyword evidence="2" id="KW-0472">Membrane</keyword>
<feature type="transmembrane region" description="Helical" evidence="2">
    <location>
        <begin position="236"/>
        <end position="256"/>
    </location>
</feature>
<feature type="transmembrane region" description="Helical" evidence="2">
    <location>
        <begin position="497"/>
        <end position="517"/>
    </location>
</feature>
<feature type="transmembrane region" description="Helical" evidence="2">
    <location>
        <begin position="529"/>
        <end position="549"/>
    </location>
</feature>
<feature type="transmembrane region" description="Helical" evidence="2">
    <location>
        <begin position="470"/>
        <end position="488"/>
    </location>
</feature>
<dbReference type="InterPro" id="IPR018750">
    <property type="entry name" value="DUF2306_membrane"/>
</dbReference>
<feature type="transmembrane region" description="Helical" evidence="2">
    <location>
        <begin position="88"/>
        <end position="105"/>
    </location>
</feature>
<feature type="transmembrane region" description="Helical" evidence="2">
    <location>
        <begin position="200"/>
        <end position="220"/>
    </location>
</feature>
<feature type="compositionally biased region" description="Basic and acidic residues" evidence="1">
    <location>
        <begin position="1"/>
        <end position="10"/>
    </location>
</feature>
<dbReference type="EMBL" id="CAJNJQ010001399">
    <property type="protein sequence ID" value="CAE7137180.1"/>
    <property type="molecule type" value="Genomic_DNA"/>
</dbReference>
<gene>
    <name evidence="3" type="ORF">RDB_LOCUS69950</name>
</gene>
<feature type="transmembrane region" description="Helical" evidence="2">
    <location>
        <begin position="321"/>
        <end position="342"/>
    </location>
</feature>
<reference evidence="3" key="1">
    <citation type="submission" date="2021-01" db="EMBL/GenBank/DDBJ databases">
        <authorList>
            <person name="Kaushik A."/>
        </authorList>
    </citation>
    <scope>NUCLEOTIDE SEQUENCE</scope>
    <source>
        <strain evidence="3">AG5</strain>
    </source>
</reference>